<sequence>CPRDEDSGSVGSCSPPPSPLTMVPSPAAPPTPADSEGPVLQAPRPPTLQVPPALPHPGLTLSGLMGLPLKPLGEGGGAGQGEEDLSPGVAELLGTGDERTAALRGSQRFYLRLVQWLGRKRRFGRSREHHPKVHYGLRPEVAQAPHDSKTARKRFADLLRRAARGGSWEEGRTLLPQQESGYSSPNISAQHTPTAHHRLVNPPGYMRRSLELSPQRAPSSRPRMSLPAEHLRRTLDGRFSAQAAEKRRRLSRGKTISQDDPFPSPPTLTTPQDPLCGRPNTPLVTSARRMSRPGSSSREESTGEESGFEEEEPVEVRVPPLVPEERRDSGSSTTQAPSGNDPLSEWSIPWDQLRFGHHLRKGSTTNIYRGRWHGDVMIHTFDGKDPTTERRFWELVGSLSLIRHENIVLFMGACLVPPNLAIVTGVRRGMSLHHHTSSRGSIPYPSRVNIARQVAQAMSYLHSRGIIHGRLNSRNVFLEAKIKLSLLDHSMAESSPTKEHTGCLAQGLLSYLPPEMIRTLRVEPPLVTVDASPTQQSDVYMYGTLLYELFAEKPPFAKQHPHAVILQVGLRRQPPTDALQCTQNLKTLISECWDAETAQRPVFPDILKTLQQTLSLHRTHSTSEPERLNRIGVSGRISC</sequence>
<dbReference type="PANTHER" id="PTHR44329:SF253">
    <property type="entry name" value="KINASE SUPPRESSOR OF RAS 2"/>
    <property type="match status" value="1"/>
</dbReference>
<gene>
    <name evidence="3" type="ORF">Pmani_017527</name>
</gene>
<comment type="caution">
    <text evidence="3">The sequence shown here is derived from an EMBL/GenBank/DDBJ whole genome shotgun (WGS) entry which is preliminary data.</text>
</comment>
<dbReference type="InterPro" id="IPR000719">
    <property type="entry name" value="Prot_kinase_dom"/>
</dbReference>
<feature type="non-terminal residue" evidence="3">
    <location>
        <position position="639"/>
    </location>
</feature>
<evidence type="ECO:0000313" key="3">
    <source>
        <dbReference type="EMBL" id="KAK4310951.1"/>
    </source>
</evidence>
<dbReference type="Proteomes" id="UP001292094">
    <property type="component" value="Unassembled WGS sequence"/>
</dbReference>
<dbReference type="InterPro" id="IPR011009">
    <property type="entry name" value="Kinase-like_dom_sf"/>
</dbReference>
<dbReference type="InterPro" id="IPR001245">
    <property type="entry name" value="Ser-Thr/Tyr_kinase_cat_dom"/>
</dbReference>
<feature type="region of interest" description="Disordered" evidence="1">
    <location>
        <begin position="1"/>
        <end position="88"/>
    </location>
</feature>
<dbReference type="GO" id="GO:0005524">
    <property type="term" value="F:ATP binding"/>
    <property type="evidence" value="ECO:0007669"/>
    <property type="project" value="InterPro"/>
</dbReference>
<feature type="compositionally biased region" description="Polar residues" evidence="1">
    <location>
        <begin position="175"/>
        <end position="193"/>
    </location>
</feature>
<evidence type="ECO:0000256" key="1">
    <source>
        <dbReference type="SAM" id="MobiDB-lite"/>
    </source>
</evidence>
<feature type="compositionally biased region" description="Low complexity" evidence="1">
    <location>
        <begin position="286"/>
        <end position="296"/>
    </location>
</feature>
<feature type="region of interest" description="Disordered" evidence="1">
    <location>
        <begin position="169"/>
        <end position="344"/>
    </location>
</feature>
<dbReference type="Gene3D" id="3.30.200.20">
    <property type="entry name" value="Phosphorylase Kinase, domain 1"/>
    <property type="match status" value="1"/>
</dbReference>
<dbReference type="PROSITE" id="PS50011">
    <property type="entry name" value="PROTEIN_KINASE_DOM"/>
    <property type="match status" value="1"/>
</dbReference>
<keyword evidence="4" id="KW-1185">Reference proteome</keyword>
<protein>
    <recommendedName>
        <fullName evidence="2">Protein kinase domain-containing protein</fullName>
    </recommendedName>
</protein>
<dbReference type="SUPFAM" id="SSF56112">
    <property type="entry name" value="Protein kinase-like (PK-like)"/>
    <property type="match status" value="1"/>
</dbReference>
<dbReference type="AlphaFoldDB" id="A0AAE1PM55"/>
<proteinExistence type="predicted"/>
<reference evidence="3" key="1">
    <citation type="submission" date="2023-11" db="EMBL/GenBank/DDBJ databases">
        <title>Genome assemblies of two species of porcelain crab, Petrolisthes cinctipes and Petrolisthes manimaculis (Anomura: Porcellanidae).</title>
        <authorList>
            <person name="Angst P."/>
        </authorList>
    </citation>
    <scope>NUCLEOTIDE SEQUENCE</scope>
    <source>
        <strain evidence="3">PB745_02</strain>
        <tissue evidence="3">Gill</tissue>
    </source>
</reference>
<dbReference type="InterPro" id="IPR051681">
    <property type="entry name" value="Ser/Thr_Kinases-Pseudokinases"/>
</dbReference>
<dbReference type="GO" id="GO:0004674">
    <property type="term" value="F:protein serine/threonine kinase activity"/>
    <property type="evidence" value="ECO:0007669"/>
    <property type="project" value="TreeGrafter"/>
</dbReference>
<dbReference type="Gene3D" id="1.10.510.10">
    <property type="entry name" value="Transferase(Phosphotransferase) domain 1"/>
    <property type="match status" value="1"/>
</dbReference>
<name>A0AAE1PM55_9EUCA</name>
<dbReference type="EMBL" id="JAWZYT010001577">
    <property type="protein sequence ID" value="KAK4310951.1"/>
    <property type="molecule type" value="Genomic_DNA"/>
</dbReference>
<feature type="domain" description="Protein kinase" evidence="2">
    <location>
        <begin position="353"/>
        <end position="614"/>
    </location>
</feature>
<evidence type="ECO:0000313" key="4">
    <source>
        <dbReference type="Proteomes" id="UP001292094"/>
    </source>
</evidence>
<evidence type="ECO:0000259" key="2">
    <source>
        <dbReference type="PROSITE" id="PS50011"/>
    </source>
</evidence>
<dbReference type="Pfam" id="PF07714">
    <property type="entry name" value="PK_Tyr_Ser-Thr"/>
    <property type="match status" value="1"/>
</dbReference>
<feature type="compositionally biased region" description="Low complexity" evidence="1">
    <location>
        <begin position="61"/>
        <end position="72"/>
    </location>
</feature>
<dbReference type="PANTHER" id="PTHR44329">
    <property type="entry name" value="SERINE/THREONINE-PROTEIN KINASE TNNI3K-RELATED"/>
    <property type="match status" value="1"/>
</dbReference>
<feature type="compositionally biased region" description="Acidic residues" evidence="1">
    <location>
        <begin position="302"/>
        <end position="313"/>
    </location>
</feature>
<accession>A0AAE1PM55</accession>
<organism evidence="3 4">
    <name type="scientific">Petrolisthes manimaculis</name>
    <dbReference type="NCBI Taxonomy" id="1843537"/>
    <lineage>
        <taxon>Eukaryota</taxon>
        <taxon>Metazoa</taxon>
        <taxon>Ecdysozoa</taxon>
        <taxon>Arthropoda</taxon>
        <taxon>Crustacea</taxon>
        <taxon>Multicrustacea</taxon>
        <taxon>Malacostraca</taxon>
        <taxon>Eumalacostraca</taxon>
        <taxon>Eucarida</taxon>
        <taxon>Decapoda</taxon>
        <taxon>Pleocyemata</taxon>
        <taxon>Anomura</taxon>
        <taxon>Galatheoidea</taxon>
        <taxon>Porcellanidae</taxon>
        <taxon>Petrolisthes</taxon>
    </lineage>
</organism>
<feature type="compositionally biased region" description="Pro residues" evidence="1">
    <location>
        <begin position="43"/>
        <end position="55"/>
    </location>
</feature>